<reference evidence="2" key="2">
    <citation type="submission" date="2024-02" db="EMBL/GenBank/DDBJ databases">
        <authorList>
            <consortium name="Clinical and Environmental Microbiology Branch: Whole genome sequencing antimicrobial resistance pathogens in the healthcare setting"/>
        </authorList>
    </citation>
    <scope>NUCLEOTIDE SEQUENCE</scope>
    <source>
        <strain evidence="2">2020GO-00142</strain>
    </source>
</reference>
<dbReference type="PANTHER" id="PTHR21028">
    <property type="entry name" value="SI:CH211-156B7.4"/>
    <property type="match status" value="1"/>
</dbReference>
<dbReference type="PANTHER" id="PTHR21028:SF2">
    <property type="entry name" value="CYTH DOMAIN-CONTAINING PROTEIN"/>
    <property type="match status" value="1"/>
</dbReference>
<evidence type="ECO:0000313" key="2">
    <source>
        <dbReference type="EMBL" id="EMP9431107.1"/>
    </source>
</evidence>
<proteinExistence type="predicted"/>
<dbReference type="EMBL" id="JAGSRH010000031">
    <property type="protein sequence ID" value="MER5078516.1"/>
    <property type="molecule type" value="Genomic_DNA"/>
</dbReference>
<reference evidence="3 4" key="1">
    <citation type="submission" date="2021-04" db="EMBL/GenBank/DDBJ databases">
        <title>Determining the burden of carbapenem-resistant Enterobacterales from a tertiary public heath setting in Bangladesh: a clinical, epidemiological, and molecular study.</title>
        <authorList>
            <person name="Farzana R."/>
            <person name="Walsh T.R."/>
        </authorList>
    </citation>
    <scope>NUCLEOTIDE SEQUENCE [LARGE SCALE GENOMIC DNA]</scope>
    <source>
        <strain evidence="4">dmpro_s316</strain>
        <strain evidence="3">Dmpro_s316</strain>
    </source>
</reference>
<comment type="caution">
    <text evidence="2">The sequence shown here is derived from an EMBL/GenBank/DDBJ whole genome shotgun (WGS) entry which is preliminary data.</text>
</comment>
<dbReference type="InterPro" id="IPR008173">
    <property type="entry name" value="Adenylyl_cyclase_CyaB"/>
</dbReference>
<dbReference type="SUPFAM" id="SSF55154">
    <property type="entry name" value="CYTH-like phosphatases"/>
    <property type="match status" value="1"/>
</dbReference>
<sequence length="185" mass="21261">MSKHFVGQYEAEIKFKLPHHQQFLHAIKANGADLFTADNTETDYFFDTPDQQLAQQGISMSVREMHPSGIKLWIVKGPEASECKAIDIEDCTHVKKMLTTLGYQCYFTASKVRSIYFLGDAHITIDYLVDIGWFAEFAIMTNESHLLPQLTQQMLRLAQQYGLNETMIERRSYKEIQLAQSNITC</sequence>
<dbReference type="Gene3D" id="2.40.320.10">
    <property type="entry name" value="Hypothetical Protein Pfu-838710-001"/>
    <property type="match status" value="1"/>
</dbReference>
<dbReference type="Pfam" id="PF01928">
    <property type="entry name" value="CYTH"/>
    <property type="match status" value="1"/>
</dbReference>
<dbReference type="RefSeq" id="WP_250000394.1">
    <property type="nucleotide sequence ID" value="NZ_CP095443.1"/>
</dbReference>
<dbReference type="InterPro" id="IPR023577">
    <property type="entry name" value="CYTH_domain"/>
</dbReference>
<dbReference type="SMART" id="SM01118">
    <property type="entry name" value="CYTH"/>
    <property type="match status" value="1"/>
</dbReference>
<dbReference type="PROSITE" id="PS51707">
    <property type="entry name" value="CYTH"/>
    <property type="match status" value="1"/>
</dbReference>
<accession>A0AAI9HWS1</accession>
<dbReference type="Proteomes" id="UP001495779">
    <property type="component" value="Unassembled WGS sequence"/>
</dbReference>
<dbReference type="InterPro" id="IPR033469">
    <property type="entry name" value="CYTH-like_dom_sf"/>
</dbReference>
<dbReference type="CDD" id="cd07890">
    <property type="entry name" value="CYTH-like_AC_IV-like"/>
    <property type="match status" value="1"/>
</dbReference>
<name>A0AAI9HWS1_PROST</name>
<evidence type="ECO:0000259" key="1">
    <source>
        <dbReference type="PROSITE" id="PS51707"/>
    </source>
</evidence>
<evidence type="ECO:0000313" key="3">
    <source>
        <dbReference type="EMBL" id="MER5078516.1"/>
    </source>
</evidence>
<evidence type="ECO:0000313" key="4">
    <source>
        <dbReference type="Proteomes" id="UP001495779"/>
    </source>
</evidence>
<gene>
    <name evidence="2" type="ORF">JRA39_000092</name>
    <name evidence="3" type="ORF">KDV35_16870</name>
</gene>
<feature type="domain" description="CYTH" evidence="1">
    <location>
        <begin position="8"/>
        <end position="179"/>
    </location>
</feature>
<dbReference type="EMBL" id="AAZDVE040000001">
    <property type="protein sequence ID" value="EMP9431107.1"/>
    <property type="molecule type" value="Genomic_DNA"/>
</dbReference>
<organism evidence="2">
    <name type="scientific">Providencia stuartii</name>
    <dbReference type="NCBI Taxonomy" id="588"/>
    <lineage>
        <taxon>Bacteria</taxon>
        <taxon>Pseudomonadati</taxon>
        <taxon>Pseudomonadota</taxon>
        <taxon>Gammaproteobacteria</taxon>
        <taxon>Enterobacterales</taxon>
        <taxon>Morganellaceae</taxon>
        <taxon>Providencia</taxon>
    </lineage>
</organism>
<protein>
    <submittedName>
        <fullName evidence="2">Class IV adenylate cyclase</fullName>
    </submittedName>
</protein>
<dbReference type="AlphaFoldDB" id="A0AAI9HWS1"/>